<dbReference type="PANTHER" id="PTHR11390:SF20">
    <property type="entry name" value="DNA TOPOISOMERASE 3-BETA-1"/>
    <property type="match status" value="1"/>
</dbReference>
<dbReference type="InterPro" id="IPR013826">
    <property type="entry name" value="Topo_IA_cen_sub3"/>
</dbReference>
<dbReference type="InterPro" id="IPR003602">
    <property type="entry name" value="Topo_IA_DNA-bd_dom"/>
</dbReference>
<dbReference type="WBParaSite" id="Minc3s01108g20790">
    <property type="protein sequence ID" value="Minc3s01108g20790"/>
    <property type="gene ID" value="Minc3s01108g20790"/>
</dbReference>
<accession>A0A914M076</accession>
<feature type="region of interest" description="Disordered" evidence="5">
    <location>
        <begin position="769"/>
        <end position="842"/>
    </location>
</feature>
<feature type="region of interest" description="Disordered" evidence="5">
    <location>
        <begin position="856"/>
        <end position="963"/>
    </location>
</feature>
<comment type="catalytic activity">
    <reaction evidence="4">
        <text>ATP-independent breakage of single-stranded DNA, followed by passage and rejoining.</text>
        <dbReference type="EC" id="5.6.2.1"/>
    </reaction>
</comment>
<organism evidence="7 8">
    <name type="scientific">Meloidogyne incognita</name>
    <name type="common">Southern root-knot nematode worm</name>
    <name type="synonym">Oxyuris incognita</name>
    <dbReference type="NCBI Taxonomy" id="6306"/>
    <lineage>
        <taxon>Eukaryota</taxon>
        <taxon>Metazoa</taxon>
        <taxon>Ecdysozoa</taxon>
        <taxon>Nematoda</taxon>
        <taxon>Chromadorea</taxon>
        <taxon>Rhabditida</taxon>
        <taxon>Tylenchina</taxon>
        <taxon>Tylenchomorpha</taxon>
        <taxon>Tylenchoidea</taxon>
        <taxon>Meloidogynidae</taxon>
        <taxon>Meloidogyninae</taxon>
        <taxon>Meloidogyne</taxon>
        <taxon>Meloidogyne incognita group</taxon>
    </lineage>
</organism>
<dbReference type="GO" id="GO:0003677">
    <property type="term" value="F:DNA binding"/>
    <property type="evidence" value="ECO:0007669"/>
    <property type="project" value="UniProtKB-KW"/>
</dbReference>
<feature type="domain" description="Topo IA-type catalytic" evidence="6">
    <location>
        <begin position="44"/>
        <end position="542"/>
    </location>
</feature>
<dbReference type="Gene3D" id="1.10.290.10">
    <property type="entry name" value="Topoisomerase I, domain 4"/>
    <property type="match status" value="1"/>
</dbReference>
<feature type="compositionally biased region" description="Basic and acidic residues" evidence="5">
    <location>
        <begin position="905"/>
        <end position="920"/>
    </location>
</feature>
<evidence type="ECO:0000313" key="8">
    <source>
        <dbReference type="WBParaSite" id="Minc3s01108g20790"/>
    </source>
</evidence>
<evidence type="ECO:0000256" key="3">
    <source>
        <dbReference type="ARBA" id="ARBA00023235"/>
    </source>
</evidence>
<comment type="function">
    <text evidence="4">Introduces a single-strand break via transesterification at a target site in duplex DNA. Releases the supercoiling and torsional tension of DNA introduced during the DNA replication and transcription by transiently cleaving and rejoining one strand of the DNA duplex. The scissile phosphodiester is attacked by the catalytic tyrosine of the enzyme, resulting in the formation of a DNA-(5'-phosphotyrosyl)-enzyme intermediate and the expulsion of a 3'-OH DNA strand.</text>
</comment>
<dbReference type="EC" id="5.6.2.1" evidence="4"/>
<evidence type="ECO:0000256" key="1">
    <source>
        <dbReference type="ARBA" id="ARBA00023029"/>
    </source>
</evidence>
<dbReference type="GO" id="GO:0006265">
    <property type="term" value="P:DNA topological change"/>
    <property type="evidence" value="ECO:0007669"/>
    <property type="project" value="InterPro"/>
</dbReference>
<dbReference type="SUPFAM" id="SSF56712">
    <property type="entry name" value="Prokaryotic type I DNA topoisomerase"/>
    <property type="match status" value="1"/>
</dbReference>
<name>A0A914M076_MELIC</name>
<dbReference type="Gene3D" id="2.70.20.10">
    <property type="entry name" value="Topoisomerase I, domain 3"/>
    <property type="match status" value="1"/>
</dbReference>
<dbReference type="GO" id="GO:0005634">
    <property type="term" value="C:nucleus"/>
    <property type="evidence" value="ECO:0007669"/>
    <property type="project" value="TreeGrafter"/>
</dbReference>
<dbReference type="InterPro" id="IPR023405">
    <property type="entry name" value="Topo_IA_core_domain"/>
</dbReference>
<dbReference type="InterPro" id="IPR013824">
    <property type="entry name" value="Topo_IA_cen_sub1"/>
</dbReference>
<evidence type="ECO:0000256" key="4">
    <source>
        <dbReference type="RuleBase" id="RU362092"/>
    </source>
</evidence>
<evidence type="ECO:0000313" key="7">
    <source>
        <dbReference type="Proteomes" id="UP000887563"/>
    </source>
</evidence>
<evidence type="ECO:0000259" key="6">
    <source>
        <dbReference type="PROSITE" id="PS52039"/>
    </source>
</evidence>
<proteinExistence type="inferred from homology"/>
<evidence type="ECO:0000256" key="2">
    <source>
        <dbReference type="ARBA" id="ARBA00023125"/>
    </source>
</evidence>
<feature type="compositionally biased region" description="Polar residues" evidence="5">
    <location>
        <begin position="648"/>
        <end position="671"/>
    </location>
</feature>
<dbReference type="Gene3D" id="1.10.460.10">
    <property type="entry name" value="Topoisomerase I, domain 2"/>
    <property type="match status" value="1"/>
</dbReference>
<sequence>MVSTSGQIDCTEVQKPIGPQPPISSQLNKEVDEGEISDEVFTGDVDTRNVSPSKNQQKETMNNELKYEMVSLSEECITQRVSLMRPIRCVIRCVIHSSDRLTISYVVNKNIGWGGNLVRAPPPAVSRSVIVQALYLLIEHHNNKEKQTDLDEYTITCRLRSRNSATQGKEGAIVRHKDGPFNQTNHIFIASRLRDLEKLGRAKLVSSNARYEEIKQPAPMNLFTLIRIASERLNFSPKYTMELANRLHKSKLLTNPTTFAKAYPAGFPNEDFIKNIIKQADELCKLRVDTRLILANFVRPKSKELRGFNSNNTTVGGVNSNTSSVPIHPCILSTSENLETMLDQCLENDEMELLKLICQYFFATCLQPFTYSVHTFEFEAGPERFMCECQVLATPGFTTYLPWMRPPNVSDQLPEEFRKRNPSREYFVTDIKKVDLPKDVPEHILESEFIELLEKRAVGNSLILDTLNALVELKFVNIVGPGRRITPSATGLELMDQEYRKKMDQLGENATQVESNIGDAQANSASHSSLDSTNTISSVSINNVESNPNLNSKISAAIIPPIQRNFGFRRPLESTHSEFSDCSTRMSLRDFPLQKQQFPCRKQFQSELTLEQQNEQQSTPQLLQQLHIGLAEVPEENFNNKDRDSYRQQRANKNSSTSESNSLFHNRTNNEPFIVRDQNGNNFDGDIKQEDICSVENSSPSKSETLQQQHRWSWMATISSLSTKRRSFPPKNQEKNREWLCSARSNKSSVTDDDFGQYTSKRVRFESPKFRRSASMAPSERYKENNNLHNSSRIRSTTNFGNSNNFRDVQQRTCTPRRRSPSPERRRSQYRNNNFSNRDHNKFSSRYHDRQQNNFCSSSYQKPQIGTKRPPSDDSDSPVKSFKQQLLNQQRQQKNNDYYPQQRQSRYDSHIRDRDFDRGRRGFQNQQSERFSNSRNCQQPPQSSHTNSYNDYLPRGRPWQPNYQQQNNINRQQSFYQNQQKFNGKQQQTSKSSRPLADINTVPTKRGKWVWVDDNEGN</sequence>
<feature type="region of interest" description="Disordered" evidence="5">
    <location>
        <begin position="1"/>
        <end position="26"/>
    </location>
</feature>
<dbReference type="SMART" id="SM00437">
    <property type="entry name" value="TOP1Ac"/>
    <property type="match status" value="1"/>
</dbReference>
<dbReference type="AlphaFoldDB" id="A0A914M076"/>
<dbReference type="GO" id="GO:0006281">
    <property type="term" value="P:DNA repair"/>
    <property type="evidence" value="ECO:0007669"/>
    <property type="project" value="TreeGrafter"/>
</dbReference>
<comment type="similarity">
    <text evidence="4">Belongs to the type IA topoisomerase family.</text>
</comment>
<evidence type="ECO:0000256" key="5">
    <source>
        <dbReference type="SAM" id="MobiDB-lite"/>
    </source>
</evidence>
<keyword evidence="7" id="KW-1185">Reference proteome</keyword>
<dbReference type="InterPro" id="IPR013497">
    <property type="entry name" value="Topo_IA_cen"/>
</dbReference>
<feature type="region of interest" description="Disordered" evidence="5">
    <location>
        <begin position="979"/>
        <end position="1001"/>
    </location>
</feature>
<protein>
    <recommendedName>
        <fullName evidence="4">DNA topoisomerase</fullName>
        <ecNumber evidence="4">5.6.2.1</ecNumber>
    </recommendedName>
</protein>
<reference evidence="8" key="1">
    <citation type="submission" date="2022-11" db="UniProtKB">
        <authorList>
            <consortium name="WormBaseParasite"/>
        </authorList>
    </citation>
    <scope>IDENTIFICATION</scope>
</reference>
<feature type="compositionally biased region" description="Low complexity" evidence="5">
    <location>
        <begin position="883"/>
        <end position="896"/>
    </location>
</feature>
<keyword evidence="3 4" id="KW-0413">Isomerase</keyword>
<dbReference type="PROSITE" id="PS52039">
    <property type="entry name" value="TOPO_IA_2"/>
    <property type="match status" value="1"/>
</dbReference>
<dbReference type="Pfam" id="PF01131">
    <property type="entry name" value="Topoisom_bac"/>
    <property type="match status" value="1"/>
</dbReference>
<dbReference type="InterPro" id="IPR000380">
    <property type="entry name" value="Topo_IA"/>
</dbReference>
<dbReference type="PANTHER" id="PTHR11390">
    <property type="entry name" value="PROKARYOTIC DNA TOPOISOMERASE"/>
    <property type="match status" value="1"/>
</dbReference>
<dbReference type="GO" id="GO:0006310">
    <property type="term" value="P:DNA recombination"/>
    <property type="evidence" value="ECO:0007669"/>
    <property type="project" value="TreeGrafter"/>
</dbReference>
<dbReference type="GO" id="GO:0003917">
    <property type="term" value="F:DNA topoisomerase type I (single strand cut, ATP-independent) activity"/>
    <property type="evidence" value="ECO:0007669"/>
    <property type="project" value="UniProtKB-EC"/>
</dbReference>
<feature type="compositionally biased region" description="Polar residues" evidence="5">
    <location>
        <begin position="924"/>
        <end position="950"/>
    </location>
</feature>
<feature type="compositionally biased region" description="Polar residues" evidence="5">
    <location>
        <begin position="787"/>
        <end position="814"/>
    </location>
</feature>
<dbReference type="Proteomes" id="UP000887563">
    <property type="component" value="Unplaced"/>
</dbReference>
<keyword evidence="1 4" id="KW-0799">Topoisomerase</keyword>
<dbReference type="InterPro" id="IPR013825">
    <property type="entry name" value="Topo_IA_cen_sub2"/>
</dbReference>
<keyword evidence="2 4" id="KW-0238">DNA-binding</keyword>
<feature type="compositionally biased region" description="Basic and acidic residues" evidence="5">
    <location>
        <begin position="638"/>
        <end position="647"/>
    </location>
</feature>
<feature type="compositionally biased region" description="Low complexity" evidence="5">
    <location>
        <begin position="979"/>
        <end position="988"/>
    </location>
</feature>
<feature type="region of interest" description="Disordered" evidence="5">
    <location>
        <begin position="633"/>
        <end position="687"/>
    </location>
</feature>